<dbReference type="Proteomes" id="UP000828390">
    <property type="component" value="Unassembled WGS sequence"/>
</dbReference>
<gene>
    <name evidence="1" type="ORF">DPMN_121136</name>
</gene>
<reference evidence="1" key="1">
    <citation type="journal article" date="2019" name="bioRxiv">
        <title>The Genome of the Zebra Mussel, Dreissena polymorpha: A Resource for Invasive Species Research.</title>
        <authorList>
            <person name="McCartney M.A."/>
            <person name="Auch B."/>
            <person name="Kono T."/>
            <person name="Mallez S."/>
            <person name="Zhang Y."/>
            <person name="Obille A."/>
            <person name="Becker A."/>
            <person name="Abrahante J.E."/>
            <person name="Garbe J."/>
            <person name="Badalamenti J.P."/>
            <person name="Herman A."/>
            <person name="Mangelson H."/>
            <person name="Liachko I."/>
            <person name="Sullivan S."/>
            <person name="Sone E.D."/>
            <person name="Koren S."/>
            <person name="Silverstein K.A.T."/>
            <person name="Beckman K.B."/>
            <person name="Gohl D.M."/>
        </authorList>
    </citation>
    <scope>NUCLEOTIDE SEQUENCE</scope>
    <source>
        <strain evidence="1">Duluth1</strain>
        <tissue evidence="1">Whole animal</tissue>
    </source>
</reference>
<dbReference type="Gene3D" id="2.60.120.920">
    <property type="match status" value="1"/>
</dbReference>
<evidence type="ECO:0000313" key="2">
    <source>
        <dbReference type="Proteomes" id="UP000828390"/>
    </source>
</evidence>
<keyword evidence="2" id="KW-1185">Reference proteome</keyword>
<comment type="caution">
    <text evidence="1">The sequence shown here is derived from an EMBL/GenBank/DDBJ whole genome shotgun (WGS) entry which is preliminary data.</text>
</comment>
<evidence type="ECO:0000313" key="1">
    <source>
        <dbReference type="EMBL" id="KAH3819403.1"/>
    </source>
</evidence>
<dbReference type="SUPFAM" id="SSF49899">
    <property type="entry name" value="Concanavalin A-like lectins/glucanases"/>
    <property type="match status" value="1"/>
</dbReference>
<proteinExistence type="predicted"/>
<dbReference type="EMBL" id="JAIWYP010000005">
    <property type="protein sequence ID" value="KAH3819403.1"/>
    <property type="molecule type" value="Genomic_DNA"/>
</dbReference>
<sequence>MTLNETTMTLIYHNGCLFFLGRWMFEVMLGSKGVMQVGWCTLKCKFSQEVCQPFYVLSGAMSTSLCSLRRYVNLFMFSQEVYPPLYVLS</sequence>
<reference evidence="1" key="2">
    <citation type="submission" date="2020-11" db="EMBL/GenBank/DDBJ databases">
        <authorList>
            <person name="McCartney M.A."/>
            <person name="Auch B."/>
            <person name="Kono T."/>
            <person name="Mallez S."/>
            <person name="Becker A."/>
            <person name="Gohl D.M."/>
            <person name="Silverstein K.A.T."/>
            <person name="Koren S."/>
            <person name="Bechman K.B."/>
            <person name="Herman A."/>
            <person name="Abrahante J.E."/>
            <person name="Garbe J."/>
        </authorList>
    </citation>
    <scope>NUCLEOTIDE SEQUENCE</scope>
    <source>
        <strain evidence="1">Duluth1</strain>
        <tissue evidence="1">Whole animal</tissue>
    </source>
</reference>
<accession>A0A9D4GPK9</accession>
<protein>
    <submittedName>
        <fullName evidence="1">Uncharacterized protein</fullName>
    </submittedName>
</protein>
<name>A0A9D4GPK9_DREPO</name>
<dbReference type="InterPro" id="IPR013320">
    <property type="entry name" value="ConA-like_dom_sf"/>
</dbReference>
<organism evidence="1 2">
    <name type="scientific">Dreissena polymorpha</name>
    <name type="common">Zebra mussel</name>
    <name type="synonym">Mytilus polymorpha</name>
    <dbReference type="NCBI Taxonomy" id="45954"/>
    <lineage>
        <taxon>Eukaryota</taxon>
        <taxon>Metazoa</taxon>
        <taxon>Spiralia</taxon>
        <taxon>Lophotrochozoa</taxon>
        <taxon>Mollusca</taxon>
        <taxon>Bivalvia</taxon>
        <taxon>Autobranchia</taxon>
        <taxon>Heteroconchia</taxon>
        <taxon>Euheterodonta</taxon>
        <taxon>Imparidentia</taxon>
        <taxon>Neoheterodontei</taxon>
        <taxon>Myida</taxon>
        <taxon>Dreissenoidea</taxon>
        <taxon>Dreissenidae</taxon>
        <taxon>Dreissena</taxon>
    </lineage>
</organism>
<dbReference type="AlphaFoldDB" id="A0A9D4GPK9"/>
<dbReference type="InterPro" id="IPR043136">
    <property type="entry name" value="B30.2/SPRY_sf"/>
</dbReference>